<dbReference type="GO" id="GO:0006635">
    <property type="term" value="P:fatty acid beta-oxidation"/>
    <property type="evidence" value="ECO:0007669"/>
    <property type="project" value="TreeGrafter"/>
</dbReference>
<proteinExistence type="predicted"/>
<dbReference type="Gene3D" id="3.90.226.10">
    <property type="entry name" value="2-enoyl-CoA Hydratase, Chain A, domain 1"/>
    <property type="match status" value="1"/>
</dbReference>
<name>A0A929FYN7_9PSEU</name>
<dbReference type="InterPro" id="IPR029045">
    <property type="entry name" value="ClpP/crotonase-like_dom_sf"/>
</dbReference>
<sequence length="263" mass="28486">MSLVDVGRFDDDRYAVVTMDRPDKLNALNSELLDDLFAALDSLAEDDAISSVVICGNGGNFSAGYDVVSGYTAPTAYQDWRKLQGKIDRWEQIWRYPKPLIAAVEGHCLGGATMLVACCDLVVVAEDANIGWPSIPLGGGLLSPVSLWHIGMRKAKELSYIAGNSMTGTEAVDLGWANTSAPNGEAATGAAQMARRVGKTPLDLLYLKKNALNRVFDRQGFTEALRAGAEWDSISHTAESIDEVKDQMRDLGFKGAIKHFTQD</sequence>
<dbReference type="PANTHER" id="PTHR11941:SF124">
    <property type="entry name" value="ENOYL-COA HYDRATASE ECHA13-RELATED"/>
    <property type="match status" value="1"/>
</dbReference>
<dbReference type="GO" id="GO:0003824">
    <property type="term" value="F:catalytic activity"/>
    <property type="evidence" value="ECO:0007669"/>
    <property type="project" value="UniProtKB-ARBA"/>
</dbReference>
<evidence type="ECO:0000313" key="2">
    <source>
        <dbReference type="Proteomes" id="UP000598360"/>
    </source>
</evidence>
<protein>
    <submittedName>
        <fullName evidence="1">Enoyl-CoA hydratase/isomerase family protein</fullName>
    </submittedName>
</protein>
<keyword evidence="2" id="KW-1185">Reference proteome</keyword>
<dbReference type="SUPFAM" id="SSF52096">
    <property type="entry name" value="ClpP/crotonase"/>
    <property type="match status" value="1"/>
</dbReference>
<accession>A0A929FYN7</accession>
<comment type="caution">
    <text evidence="1">The sequence shown here is derived from an EMBL/GenBank/DDBJ whole genome shotgun (WGS) entry which is preliminary data.</text>
</comment>
<evidence type="ECO:0000313" key="1">
    <source>
        <dbReference type="EMBL" id="MBE9372892.1"/>
    </source>
</evidence>
<dbReference type="Proteomes" id="UP000598360">
    <property type="component" value="Unassembled WGS sequence"/>
</dbReference>
<dbReference type="CDD" id="cd06558">
    <property type="entry name" value="crotonase-like"/>
    <property type="match status" value="1"/>
</dbReference>
<dbReference type="InterPro" id="IPR001753">
    <property type="entry name" value="Enoyl-CoA_hydra/iso"/>
</dbReference>
<dbReference type="RefSeq" id="WP_193926348.1">
    <property type="nucleotide sequence ID" value="NZ_JADEYC010000001.1"/>
</dbReference>
<dbReference type="Pfam" id="PF00378">
    <property type="entry name" value="ECH_1"/>
    <property type="match status" value="1"/>
</dbReference>
<reference evidence="1" key="1">
    <citation type="submission" date="2020-10" db="EMBL/GenBank/DDBJ databases">
        <title>Diversity and distribution of actinomycetes associated with coral in the coast of Hainan.</title>
        <authorList>
            <person name="Li F."/>
        </authorList>
    </citation>
    <scope>NUCLEOTIDE SEQUENCE</scope>
    <source>
        <strain evidence="1">HNM0983</strain>
    </source>
</reference>
<gene>
    <name evidence="1" type="ORF">IQ251_00370</name>
</gene>
<dbReference type="EMBL" id="JADEYC010000001">
    <property type="protein sequence ID" value="MBE9372892.1"/>
    <property type="molecule type" value="Genomic_DNA"/>
</dbReference>
<dbReference type="AlphaFoldDB" id="A0A929FYN7"/>
<organism evidence="1 2">
    <name type="scientific">Saccharopolyspora montiporae</name>
    <dbReference type="NCBI Taxonomy" id="2781240"/>
    <lineage>
        <taxon>Bacteria</taxon>
        <taxon>Bacillati</taxon>
        <taxon>Actinomycetota</taxon>
        <taxon>Actinomycetes</taxon>
        <taxon>Pseudonocardiales</taxon>
        <taxon>Pseudonocardiaceae</taxon>
        <taxon>Saccharopolyspora</taxon>
    </lineage>
</organism>
<dbReference type="PANTHER" id="PTHR11941">
    <property type="entry name" value="ENOYL-COA HYDRATASE-RELATED"/>
    <property type="match status" value="1"/>
</dbReference>